<dbReference type="Pfam" id="PF22020">
    <property type="entry name" value="RlmL_1st"/>
    <property type="match status" value="1"/>
</dbReference>
<dbReference type="InterPro" id="IPR000241">
    <property type="entry name" value="RlmKL-like_Mtase"/>
</dbReference>
<keyword evidence="1 6" id="KW-0489">Methyltransferase</keyword>
<comment type="caution">
    <text evidence="6">The sequence shown here is derived from an EMBL/GenBank/DDBJ whole genome shotgun (WGS) entry which is preliminary data.</text>
</comment>
<dbReference type="GO" id="GO:0032259">
    <property type="term" value="P:methylation"/>
    <property type="evidence" value="ECO:0007669"/>
    <property type="project" value="UniProtKB-KW"/>
</dbReference>
<evidence type="ECO:0000259" key="3">
    <source>
        <dbReference type="Pfam" id="PF01170"/>
    </source>
</evidence>
<dbReference type="InterPro" id="IPR053943">
    <property type="entry name" value="RlmKL-like_Mtase_CS"/>
</dbReference>
<reference evidence="7" key="1">
    <citation type="journal article" date="2019" name="Int. J. Syst. Evol. Microbiol.">
        <title>The Global Catalogue of Microorganisms (GCM) 10K type strain sequencing project: providing services to taxonomists for standard genome sequencing and annotation.</title>
        <authorList>
            <consortium name="The Broad Institute Genomics Platform"/>
            <consortium name="The Broad Institute Genome Sequencing Center for Infectious Disease"/>
            <person name="Wu L."/>
            <person name="Ma J."/>
        </authorList>
    </citation>
    <scope>NUCLEOTIDE SEQUENCE [LARGE SCALE GENOMIC DNA]</scope>
    <source>
        <strain evidence="7">JCM 18015</strain>
    </source>
</reference>
<dbReference type="Pfam" id="PF01170">
    <property type="entry name" value="UPF0020"/>
    <property type="match status" value="1"/>
</dbReference>
<dbReference type="EMBL" id="BAABHW010000003">
    <property type="protein sequence ID" value="GAA5075148.1"/>
    <property type="molecule type" value="Genomic_DNA"/>
</dbReference>
<dbReference type="Proteomes" id="UP001499910">
    <property type="component" value="Unassembled WGS sequence"/>
</dbReference>
<feature type="domain" description="Ribosomal RNA large subunit methyltransferase K/L-like methyltransferase" evidence="3">
    <location>
        <begin position="159"/>
        <end position="350"/>
    </location>
</feature>
<dbReference type="InterPro" id="IPR004114">
    <property type="entry name" value="THUMP_dom"/>
</dbReference>
<dbReference type="GO" id="GO:0008168">
    <property type="term" value="F:methyltransferase activity"/>
    <property type="evidence" value="ECO:0007669"/>
    <property type="project" value="UniProtKB-KW"/>
</dbReference>
<gene>
    <name evidence="6" type="ORF">GCM10023209_22840</name>
</gene>
<dbReference type="Gene3D" id="3.30.2130.30">
    <property type="match status" value="1"/>
</dbReference>
<dbReference type="InterPro" id="IPR002052">
    <property type="entry name" value="DNA_methylase_N6_adenine_CS"/>
</dbReference>
<organism evidence="6 7">
    <name type="scientific">[Roseibacterium] beibuensis</name>
    <dbReference type="NCBI Taxonomy" id="1193142"/>
    <lineage>
        <taxon>Bacteria</taxon>
        <taxon>Pseudomonadati</taxon>
        <taxon>Pseudomonadota</taxon>
        <taxon>Alphaproteobacteria</taxon>
        <taxon>Rhodobacterales</taxon>
        <taxon>Roseobacteraceae</taxon>
        <taxon>Roseicyclus</taxon>
    </lineage>
</organism>
<dbReference type="PANTHER" id="PTHR47313:SF1">
    <property type="entry name" value="RIBOSOMAL RNA LARGE SUBUNIT METHYLTRANSFERASE K_L"/>
    <property type="match status" value="1"/>
</dbReference>
<evidence type="ECO:0000313" key="7">
    <source>
        <dbReference type="Proteomes" id="UP001499910"/>
    </source>
</evidence>
<dbReference type="Gene3D" id="3.40.50.150">
    <property type="entry name" value="Vaccinia Virus protein VP39"/>
    <property type="match status" value="1"/>
</dbReference>
<evidence type="ECO:0000313" key="6">
    <source>
        <dbReference type="EMBL" id="GAA5075148.1"/>
    </source>
</evidence>
<dbReference type="PROSITE" id="PS00092">
    <property type="entry name" value="N6_MTASE"/>
    <property type="match status" value="1"/>
</dbReference>
<evidence type="ECO:0000259" key="5">
    <source>
        <dbReference type="Pfam" id="PF22020"/>
    </source>
</evidence>
<dbReference type="CDD" id="cd11715">
    <property type="entry name" value="THUMP_AdoMetMT"/>
    <property type="match status" value="1"/>
</dbReference>
<keyword evidence="2" id="KW-0808">Transferase</keyword>
<dbReference type="SUPFAM" id="SSF53335">
    <property type="entry name" value="S-adenosyl-L-methionine-dependent methyltransferases"/>
    <property type="match status" value="1"/>
</dbReference>
<dbReference type="RefSeq" id="WP_259549115.1">
    <property type="nucleotide sequence ID" value="NZ_BAABHW010000003.1"/>
</dbReference>
<protein>
    <submittedName>
        <fullName evidence="6">RNA methyltransferase</fullName>
    </submittedName>
</protein>
<dbReference type="InterPro" id="IPR029063">
    <property type="entry name" value="SAM-dependent_MTases_sf"/>
</dbReference>
<feature type="domain" description="THUMP" evidence="4">
    <location>
        <begin position="74"/>
        <end position="150"/>
    </location>
</feature>
<sequence>MSQSNENGLFLVGVPGLEGALEAEARRLGLAGVRRVAGGVEAAGGLEEAARANRQMRCAVRVLMRVAEFRAMHLAQLDKRARKVDWRAWLRPDVPVRVEATCRRSKIYVNKAAVQRASGALEAAGVPVAKDAEIVVKVRIDDDLCTISLDTTGEALHRRGHKTFVGKAPLRETMAAAFLWEMGFDGSQAVVDPMCGSGTVPLEAAEIAVGLVPGRSRSFAWQGLVGGEALSAAGDVPVAEAVQAYLKDKDGAGRFLGFDRNDGAIRGARENAERAGVATLCRFERQAISDLQPPEGVAQGIVLVNPPYGGRIGDRKMLFGLYGALGAVLAERFAGWSVGIVTSDGGLAKATGLGLEPFGPIDHSGTKVTLWKSRLVG</sequence>
<dbReference type="InterPro" id="IPR054170">
    <property type="entry name" value="RlmL_1st"/>
</dbReference>
<dbReference type="PROSITE" id="PS01261">
    <property type="entry name" value="UPF0020"/>
    <property type="match status" value="1"/>
</dbReference>
<accession>A0ABP9LFL6</accession>
<dbReference type="PANTHER" id="PTHR47313">
    <property type="entry name" value="RIBOSOMAL RNA LARGE SUBUNIT METHYLTRANSFERASE K/L"/>
    <property type="match status" value="1"/>
</dbReference>
<feature type="domain" description="RlmL ferredoxin-like" evidence="5">
    <location>
        <begin position="11"/>
        <end position="63"/>
    </location>
</feature>
<keyword evidence="7" id="KW-1185">Reference proteome</keyword>
<proteinExistence type="predicted"/>
<evidence type="ECO:0000256" key="1">
    <source>
        <dbReference type="ARBA" id="ARBA00022603"/>
    </source>
</evidence>
<dbReference type="Pfam" id="PF02926">
    <property type="entry name" value="THUMP"/>
    <property type="match status" value="1"/>
</dbReference>
<name>A0ABP9LFL6_9RHOB</name>
<evidence type="ECO:0000259" key="4">
    <source>
        <dbReference type="Pfam" id="PF02926"/>
    </source>
</evidence>
<evidence type="ECO:0000256" key="2">
    <source>
        <dbReference type="ARBA" id="ARBA00022679"/>
    </source>
</evidence>